<dbReference type="InterPro" id="IPR002994">
    <property type="entry name" value="Surf1/Shy1"/>
</dbReference>
<feature type="transmembrane region" description="Helical" evidence="1">
    <location>
        <begin position="227"/>
        <end position="248"/>
    </location>
</feature>
<name>A0A6J6D3C2_9ZZZZ</name>
<dbReference type="AlphaFoldDB" id="A0A6J6D3C2"/>
<dbReference type="Pfam" id="PF02104">
    <property type="entry name" value="SURF1"/>
    <property type="match status" value="1"/>
</dbReference>
<keyword evidence="1" id="KW-0472">Membrane</keyword>
<keyword evidence="1" id="KW-1133">Transmembrane helix</keyword>
<reference evidence="2" key="1">
    <citation type="submission" date="2020-05" db="EMBL/GenBank/DDBJ databases">
        <authorList>
            <person name="Chiriac C."/>
            <person name="Salcher M."/>
            <person name="Ghai R."/>
            <person name="Kavagutti S V."/>
        </authorList>
    </citation>
    <scope>NUCLEOTIDE SEQUENCE</scope>
</reference>
<evidence type="ECO:0000256" key="1">
    <source>
        <dbReference type="SAM" id="Phobius"/>
    </source>
</evidence>
<dbReference type="EMBL" id="CAEZTH010000015">
    <property type="protein sequence ID" value="CAB4558367.1"/>
    <property type="molecule type" value="Genomic_DNA"/>
</dbReference>
<gene>
    <name evidence="2" type="ORF">UFOPK1639_00246</name>
</gene>
<proteinExistence type="predicted"/>
<dbReference type="GO" id="GO:0016020">
    <property type="term" value="C:membrane"/>
    <property type="evidence" value="ECO:0007669"/>
    <property type="project" value="InterPro"/>
</dbReference>
<keyword evidence="1" id="KW-0812">Transmembrane</keyword>
<organism evidence="2">
    <name type="scientific">freshwater metagenome</name>
    <dbReference type="NCBI Taxonomy" id="449393"/>
    <lineage>
        <taxon>unclassified sequences</taxon>
        <taxon>metagenomes</taxon>
        <taxon>ecological metagenomes</taxon>
    </lineage>
</organism>
<protein>
    <submittedName>
        <fullName evidence="2">Unannotated protein</fullName>
    </submittedName>
</protein>
<sequence length="261" mass="28680">MTNPTWSQVARRPKWIFGLFLALAIAAVFALLGQWQLERTFTEVEPEDKSQLPLVLIDSEKPGAPLTAIAANKRVKAELMLDTQNVFIVANRLQRTNDEVVPGYWVIANAGVLLEDGDSTASLSVGIGFAESLSLAETARAELMESIQAQAFLEQTGRYLQTEGPVALTDPAKPYLLESFSLAQLVNLYRGAGAQSLAGFMVLDSDPGFGLETIVIAPPEAGTQVNWLTLFYALEWALFAGFAVFLWWRLVEDARMRELQG</sequence>
<accession>A0A6J6D3C2</accession>
<evidence type="ECO:0000313" key="2">
    <source>
        <dbReference type="EMBL" id="CAB4558367.1"/>
    </source>
</evidence>